<dbReference type="Pfam" id="PF01791">
    <property type="entry name" value="DeoC"/>
    <property type="match status" value="1"/>
</dbReference>
<evidence type="ECO:0000256" key="2">
    <source>
        <dbReference type="ARBA" id="ARBA00023239"/>
    </source>
</evidence>
<dbReference type="SMART" id="SM01133">
    <property type="entry name" value="DeoC"/>
    <property type="match status" value="1"/>
</dbReference>
<dbReference type="Proteomes" id="UP000030351">
    <property type="component" value="Unassembled WGS sequence"/>
</dbReference>
<dbReference type="InterPro" id="IPR002915">
    <property type="entry name" value="DeoC/FbaB/LacD_aldolase"/>
</dbReference>
<name>A0A0A3Z760_9GAMM</name>
<reference evidence="3 4" key="1">
    <citation type="submission" date="2014-10" db="EMBL/GenBank/DDBJ databases">
        <title>Genome sequence of Erwinia typographi M043b.</title>
        <authorList>
            <person name="Chan K.-G."/>
            <person name="Tan W.-S."/>
        </authorList>
    </citation>
    <scope>NUCLEOTIDE SEQUENCE [LARGE SCALE GENOMIC DNA]</scope>
    <source>
        <strain evidence="3 4">M043b</strain>
    </source>
</reference>
<dbReference type="OrthoDB" id="9802970at2"/>
<dbReference type="SUPFAM" id="SSF51569">
    <property type="entry name" value="Aldolase"/>
    <property type="match status" value="1"/>
</dbReference>
<comment type="caution">
    <text evidence="3">The sequence shown here is derived from an EMBL/GenBank/DDBJ whole genome shotgun (WGS) entry which is preliminary data.</text>
</comment>
<dbReference type="GO" id="GO:1902777">
    <property type="term" value="P:6-sulfoquinovose(1-) catabolic process"/>
    <property type="evidence" value="ECO:0007669"/>
    <property type="project" value="TreeGrafter"/>
</dbReference>
<sequence length="312" mass="33596">MSHMSTSELRGYQQICGSNGAMLVIACDQRGAMRSLLTSDPEQQKAISEKQLGGIKADITQYLASQASCVLVDPVCAVPELVDDGVIARDTALLIGLDASGWDTTKEGYRNSRLVEGITARRVRELGGNGGKIMVYLRADRPEANEHNLAILRHCVEDFAREDLLLVVEFLTYPLEGESDAEYKSKVPALIYDGTKLALECGAKVLKIPYPGSAKDCAAITALAGDVPWAVLSAGVDHSTFLGQVADAMSNGASGVIAGRALWKDCISLDRSVTREKLETLAVPRLKEIQAVIGKYFVASQQPATREEQVNV</sequence>
<dbReference type="GO" id="GO:0061595">
    <property type="term" value="F:6-deoxy-6-sulfofructose-1-phosphate aldolase activity"/>
    <property type="evidence" value="ECO:0007669"/>
    <property type="project" value="TreeGrafter"/>
</dbReference>
<evidence type="ECO:0000256" key="1">
    <source>
        <dbReference type="ARBA" id="ARBA00008679"/>
    </source>
</evidence>
<gene>
    <name evidence="3" type="ORF">NG99_08830</name>
</gene>
<dbReference type="AlphaFoldDB" id="A0A0A3Z760"/>
<dbReference type="InterPro" id="IPR050552">
    <property type="entry name" value="LacD_aldolase"/>
</dbReference>
<dbReference type="EMBL" id="JRUQ01000027">
    <property type="protein sequence ID" value="KGT94700.1"/>
    <property type="molecule type" value="Genomic_DNA"/>
</dbReference>
<evidence type="ECO:0000313" key="4">
    <source>
        <dbReference type="Proteomes" id="UP000030351"/>
    </source>
</evidence>
<protein>
    <submittedName>
        <fullName evidence="3">Tagatose-bisphosphate aldolase</fullName>
    </submittedName>
</protein>
<evidence type="ECO:0000313" key="3">
    <source>
        <dbReference type="EMBL" id="KGT94700.1"/>
    </source>
</evidence>
<dbReference type="Gene3D" id="3.20.20.70">
    <property type="entry name" value="Aldolase class I"/>
    <property type="match status" value="1"/>
</dbReference>
<dbReference type="InterPro" id="IPR013785">
    <property type="entry name" value="Aldolase_TIM"/>
</dbReference>
<keyword evidence="2" id="KW-0456">Lyase</keyword>
<keyword evidence="4" id="KW-1185">Reference proteome</keyword>
<dbReference type="STRING" id="371042.NG99_08830"/>
<accession>A0A0A3Z760</accession>
<dbReference type="RefSeq" id="WP_034890975.1">
    <property type="nucleotide sequence ID" value="NZ_JRUQ01000027.1"/>
</dbReference>
<proteinExistence type="inferred from homology"/>
<organism evidence="3 4">
    <name type="scientific">Erwinia typographi</name>
    <dbReference type="NCBI Taxonomy" id="371042"/>
    <lineage>
        <taxon>Bacteria</taxon>
        <taxon>Pseudomonadati</taxon>
        <taxon>Pseudomonadota</taxon>
        <taxon>Gammaproteobacteria</taxon>
        <taxon>Enterobacterales</taxon>
        <taxon>Erwiniaceae</taxon>
        <taxon>Erwinia</taxon>
    </lineage>
</organism>
<dbReference type="PANTHER" id="PTHR39340:SF1">
    <property type="entry name" value="SULFOFRUCTOSEPHOSPHATE ALDOLASE"/>
    <property type="match status" value="1"/>
</dbReference>
<dbReference type="PANTHER" id="PTHR39340">
    <property type="entry name" value="SULFOFRUCTOSEPHOSPHATE ALDOLASE"/>
    <property type="match status" value="1"/>
</dbReference>
<dbReference type="eggNOG" id="COG3684">
    <property type="taxonomic scope" value="Bacteria"/>
</dbReference>
<comment type="similarity">
    <text evidence="1">Belongs to the aldolase LacD family.</text>
</comment>